<dbReference type="AlphaFoldDB" id="A0A917DQM0"/>
<proteinExistence type="predicted"/>
<feature type="transmembrane region" description="Helical" evidence="1">
    <location>
        <begin position="31"/>
        <end position="52"/>
    </location>
</feature>
<comment type="caution">
    <text evidence="2">The sequence shown here is derived from an EMBL/GenBank/DDBJ whole genome shotgun (WGS) entry which is preliminary data.</text>
</comment>
<feature type="transmembrane region" description="Helical" evidence="1">
    <location>
        <begin position="198"/>
        <end position="216"/>
    </location>
</feature>
<dbReference type="Proteomes" id="UP000612456">
    <property type="component" value="Unassembled WGS sequence"/>
</dbReference>
<dbReference type="RefSeq" id="WP_188990409.1">
    <property type="nucleotide sequence ID" value="NZ_BMHP01000001.1"/>
</dbReference>
<keyword evidence="1" id="KW-0472">Membrane</keyword>
<evidence type="ECO:0000313" key="2">
    <source>
        <dbReference type="EMBL" id="GGD57405.1"/>
    </source>
</evidence>
<feature type="transmembrane region" description="Helical" evidence="1">
    <location>
        <begin position="228"/>
        <end position="250"/>
    </location>
</feature>
<keyword evidence="3" id="KW-1185">Reference proteome</keyword>
<keyword evidence="1" id="KW-0812">Transmembrane</keyword>
<evidence type="ECO:0000313" key="3">
    <source>
        <dbReference type="Proteomes" id="UP000612456"/>
    </source>
</evidence>
<keyword evidence="1" id="KW-1133">Transmembrane helix</keyword>
<reference evidence="2" key="2">
    <citation type="submission" date="2020-09" db="EMBL/GenBank/DDBJ databases">
        <authorList>
            <person name="Sun Q."/>
            <person name="Zhou Y."/>
        </authorList>
    </citation>
    <scope>NUCLEOTIDE SEQUENCE</scope>
    <source>
        <strain evidence="2">CGMCC 1.15178</strain>
    </source>
</reference>
<reference evidence="2" key="1">
    <citation type="journal article" date="2014" name="Int. J. Syst. Evol. Microbiol.">
        <title>Complete genome sequence of Corynebacterium casei LMG S-19264T (=DSM 44701T), isolated from a smear-ripened cheese.</title>
        <authorList>
            <consortium name="US DOE Joint Genome Institute (JGI-PGF)"/>
            <person name="Walter F."/>
            <person name="Albersmeier A."/>
            <person name="Kalinowski J."/>
            <person name="Ruckert C."/>
        </authorList>
    </citation>
    <scope>NUCLEOTIDE SEQUENCE</scope>
    <source>
        <strain evidence="2">CGMCC 1.15178</strain>
    </source>
</reference>
<evidence type="ECO:0000256" key="1">
    <source>
        <dbReference type="SAM" id="Phobius"/>
    </source>
</evidence>
<dbReference type="EMBL" id="BMHP01000001">
    <property type="protein sequence ID" value="GGD57405.1"/>
    <property type="molecule type" value="Genomic_DNA"/>
</dbReference>
<feature type="transmembrane region" description="Helical" evidence="1">
    <location>
        <begin position="127"/>
        <end position="145"/>
    </location>
</feature>
<feature type="transmembrane region" description="Helical" evidence="1">
    <location>
        <begin position="157"/>
        <end position="178"/>
    </location>
</feature>
<protein>
    <submittedName>
        <fullName evidence="2">Uncharacterized protein</fullName>
    </submittedName>
</protein>
<accession>A0A917DQM0</accession>
<sequence>MSANSLWYLGLAVSSAALLIYIYLKTRNMRIMLLFTAMVGLVSIIESVIFIFLGSDQHDPQLLQNHPYFDNVSGAIALRVLPFAVITACLPALSLSWLWILFFTGALAGIEWLFLKLHIYSHNWWRLWFTAFGLPVYFAYARWLYRRMYRPLRGYAHRLLLFLITAALSETLGLGPIMLFSNRRYVPGWFPETDHDTMAFASVYGLCISLFLIWVVTRRWKRLTTQFLFALSCLIGVDMVLKAVGIQRSLAWWDEAYFILSHIGLLMITQTASDYLSKDPPIWKR</sequence>
<gene>
    <name evidence="2" type="ORF">GCM10010911_14020</name>
</gene>
<feature type="transmembrane region" description="Helical" evidence="1">
    <location>
        <begin position="72"/>
        <end position="90"/>
    </location>
</feature>
<feature type="transmembrane region" description="Helical" evidence="1">
    <location>
        <begin position="6"/>
        <end position="24"/>
    </location>
</feature>
<organism evidence="2 3">
    <name type="scientific">Paenibacillus nasutitermitis</name>
    <dbReference type="NCBI Taxonomy" id="1652958"/>
    <lineage>
        <taxon>Bacteria</taxon>
        <taxon>Bacillati</taxon>
        <taxon>Bacillota</taxon>
        <taxon>Bacilli</taxon>
        <taxon>Bacillales</taxon>
        <taxon>Paenibacillaceae</taxon>
        <taxon>Paenibacillus</taxon>
    </lineage>
</organism>
<feature type="transmembrane region" description="Helical" evidence="1">
    <location>
        <begin position="97"/>
        <end position="115"/>
    </location>
</feature>
<name>A0A917DQM0_9BACL</name>